<keyword evidence="4" id="KW-0963">Cytoplasm</keyword>
<comment type="caution">
    <text evidence="4">Lacks conserved residue(s) required for the propagation of feature annotation.</text>
</comment>
<dbReference type="InterPro" id="IPR003697">
    <property type="entry name" value="Maf-like"/>
</dbReference>
<dbReference type="EMBL" id="JBHSSW010000009">
    <property type="protein sequence ID" value="MFC6198056.1"/>
    <property type="molecule type" value="Genomic_DNA"/>
</dbReference>
<dbReference type="PANTHER" id="PTHR43213:SF5">
    <property type="entry name" value="BIFUNCTIONAL DTTP_UTP PYROPHOSPHATASE_METHYLTRANSFERASE PROTEIN-RELATED"/>
    <property type="match status" value="1"/>
</dbReference>
<dbReference type="Gene3D" id="3.90.950.10">
    <property type="match status" value="1"/>
</dbReference>
<proteinExistence type="inferred from homology"/>
<comment type="similarity">
    <text evidence="4">Belongs to the Maf family.</text>
</comment>
<dbReference type="SUPFAM" id="SSF52972">
    <property type="entry name" value="ITPase-like"/>
    <property type="match status" value="1"/>
</dbReference>
<comment type="function">
    <text evidence="4">Nucleoside triphosphate pyrophosphatase. May have a dual role in cell division arrest and in preventing the incorporation of modified nucleotides into cellular nucleic acids.</text>
</comment>
<feature type="active site" description="Proton acceptor" evidence="4">
    <location>
        <position position="75"/>
    </location>
</feature>
<comment type="subcellular location">
    <subcellularLocation>
        <location evidence="4">Cytoplasm</location>
    </subcellularLocation>
</comment>
<accession>A0ABW1S944</accession>
<comment type="catalytic activity">
    <reaction evidence="4">
        <text>a ribonucleoside 5'-triphosphate + H2O = a ribonucleoside 5'-phosphate + diphosphate + H(+)</text>
        <dbReference type="Rhea" id="RHEA:23996"/>
        <dbReference type="ChEBI" id="CHEBI:15377"/>
        <dbReference type="ChEBI" id="CHEBI:15378"/>
        <dbReference type="ChEBI" id="CHEBI:33019"/>
        <dbReference type="ChEBI" id="CHEBI:58043"/>
        <dbReference type="ChEBI" id="CHEBI:61557"/>
        <dbReference type="EC" id="3.6.1.9"/>
    </reaction>
</comment>
<dbReference type="PIRSF" id="PIRSF006305">
    <property type="entry name" value="Maf"/>
    <property type="match status" value="1"/>
</dbReference>
<protein>
    <recommendedName>
        <fullName evidence="4">Nucleoside triphosphate pyrophosphatase</fullName>
        <ecNumber evidence="4">3.6.1.9</ecNumber>
    </recommendedName>
    <alternativeName>
        <fullName evidence="4">Nucleotide pyrophosphatase</fullName>
        <shortName evidence="4">Nucleotide PPase</shortName>
    </alternativeName>
</protein>
<evidence type="ECO:0000256" key="3">
    <source>
        <dbReference type="ARBA" id="ARBA00023080"/>
    </source>
</evidence>
<dbReference type="CDD" id="cd00555">
    <property type="entry name" value="Maf"/>
    <property type="match status" value="1"/>
</dbReference>
<dbReference type="EC" id="3.6.1.9" evidence="4"/>
<evidence type="ECO:0000256" key="1">
    <source>
        <dbReference type="ARBA" id="ARBA00001968"/>
    </source>
</evidence>
<evidence type="ECO:0000256" key="4">
    <source>
        <dbReference type="HAMAP-Rule" id="MF_00528"/>
    </source>
</evidence>
<keyword evidence="2 4" id="KW-0378">Hydrolase</keyword>
<reference evidence="6" key="1">
    <citation type="journal article" date="2019" name="Int. J. Syst. Evol. Microbiol.">
        <title>The Global Catalogue of Microorganisms (GCM) 10K type strain sequencing project: providing services to taxonomists for standard genome sequencing and annotation.</title>
        <authorList>
            <consortium name="The Broad Institute Genomics Platform"/>
            <consortium name="The Broad Institute Genome Sequencing Center for Infectious Disease"/>
            <person name="Wu L."/>
            <person name="Ma J."/>
        </authorList>
    </citation>
    <scope>NUCLEOTIDE SEQUENCE [LARGE SCALE GENOMIC DNA]</scope>
    <source>
        <strain evidence="6">CGMCC-1.15741</strain>
    </source>
</reference>
<evidence type="ECO:0000313" key="6">
    <source>
        <dbReference type="Proteomes" id="UP001596303"/>
    </source>
</evidence>
<gene>
    <name evidence="5" type="ORF">ACFQDM_08200</name>
</gene>
<comment type="catalytic activity">
    <reaction evidence="4">
        <text>a 2'-deoxyribonucleoside 5'-triphosphate + H2O = a 2'-deoxyribonucleoside 5'-phosphate + diphosphate + H(+)</text>
        <dbReference type="Rhea" id="RHEA:44644"/>
        <dbReference type="ChEBI" id="CHEBI:15377"/>
        <dbReference type="ChEBI" id="CHEBI:15378"/>
        <dbReference type="ChEBI" id="CHEBI:33019"/>
        <dbReference type="ChEBI" id="CHEBI:61560"/>
        <dbReference type="ChEBI" id="CHEBI:65317"/>
        <dbReference type="EC" id="3.6.1.9"/>
    </reaction>
</comment>
<dbReference type="Proteomes" id="UP001596303">
    <property type="component" value="Unassembled WGS sequence"/>
</dbReference>
<dbReference type="Pfam" id="PF02545">
    <property type="entry name" value="Maf"/>
    <property type="match status" value="1"/>
</dbReference>
<dbReference type="HAMAP" id="MF_00528">
    <property type="entry name" value="Maf"/>
    <property type="match status" value="1"/>
</dbReference>
<keyword evidence="3 4" id="KW-0546">Nucleotide metabolism</keyword>
<evidence type="ECO:0000313" key="5">
    <source>
        <dbReference type="EMBL" id="MFC6198056.1"/>
    </source>
</evidence>
<dbReference type="RefSeq" id="WP_377377875.1">
    <property type="nucleotide sequence ID" value="NZ_JBHSSW010000009.1"/>
</dbReference>
<comment type="cofactor">
    <cofactor evidence="1 4">
        <name>a divalent metal cation</name>
        <dbReference type="ChEBI" id="CHEBI:60240"/>
    </cofactor>
</comment>
<comment type="caution">
    <text evidence="5">The sequence shown here is derived from an EMBL/GenBank/DDBJ whole genome shotgun (WGS) entry which is preliminary data.</text>
</comment>
<organism evidence="5 6">
    <name type="scientific">Ponticaulis profundi</name>
    <dbReference type="NCBI Taxonomy" id="2665222"/>
    <lineage>
        <taxon>Bacteria</taxon>
        <taxon>Pseudomonadati</taxon>
        <taxon>Pseudomonadota</taxon>
        <taxon>Alphaproteobacteria</taxon>
        <taxon>Hyphomonadales</taxon>
        <taxon>Hyphomonadaceae</taxon>
        <taxon>Ponticaulis</taxon>
    </lineage>
</organism>
<dbReference type="PANTHER" id="PTHR43213">
    <property type="entry name" value="BIFUNCTIONAL DTTP/UTP PYROPHOSPHATASE/METHYLTRANSFERASE PROTEIN-RELATED"/>
    <property type="match status" value="1"/>
</dbReference>
<keyword evidence="6" id="KW-1185">Reference proteome</keyword>
<evidence type="ECO:0000256" key="2">
    <source>
        <dbReference type="ARBA" id="ARBA00022801"/>
    </source>
</evidence>
<name>A0ABW1S944_9PROT</name>
<dbReference type="InterPro" id="IPR029001">
    <property type="entry name" value="ITPase-like_fam"/>
</dbReference>
<sequence>MTLKLTLASGSRIRADLLRNAGLDFEIKKSQVDEDSLKESMRAEGLSPKEQAEFLAEMKSCRVSAQTKGLVIGADQMMSLDGQGFDKPANREEAFERLKQFSGKAHHLESAIVIAQDGKPVWRHVNRPKLTMRPLSDAFIEDYLDRIGDAAFESVGAYQLEGLGVQLFNRIDGDYFSILGLPLIELLSFLRDRGDLPE</sequence>